<name>A0ABW8AQD6_9ACTN</name>
<evidence type="ECO:0000256" key="1">
    <source>
        <dbReference type="ARBA" id="ARBA00022679"/>
    </source>
</evidence>
<reference evidence="4 5" key="1">
    <citation type="submission" date="2024-10" db="EMBL/GenBank/DDBJ databases">
        <title>The Natural Products Discovery Center: Release of the First 8490 Sequenced Strains for Exploring Actinobacteria Biosynthetic Diversity.</title>
        <authorList>
            <person name="Kalkreuter E."/>
            <person name="Kautsar S.A."/>
            <person name="Yang D."/>
            <person name="Bader C.D."/>
            <person name="Teijaro C.N."/>
            <person name="Fluegel L."/>
            <person name="Davis C.M."/>
            <person name="Simpson J.R."/>
            <person name="Lauterbach L."/>
            <person name="Steele A.D."/>
            <person name="Gui C."/>
            <person name="Meng S."/>
            <person name="Li G."/>
            <person name="Viehrig K."/>
            <person name="Ye F."/>
            <person name="Su P."/>
            <person name="Kiefer A.F."/>
            <person name="Nichols A."/>
            <person name="Cepeda A.J."/>
            <person name="Yan W."/>
            <person name="Fan B."/>
            <person name="Jiang Y."/>
            <person name="Adhikari A."/>
            <person name="Zheng C.-J."/>
            <person name="Schuster L."/>
            <person name="Cowan T.M."/>
            <person name="Smanski M.J."/>
            <person name="Chevrette M.G."/>
            <person name="De Carvalho L.P.S."/>
            <person name="Shen B."/>
        </authorList>
    </citation>
    <scope>NUCLEOTIDE SEQUENCE [LARGE SCALE GENOMIC DNA]</scope>
    <source>
        <strain evidence="4 5">NPDC049639</strain>
    </source>
</reference>
<keyword evidence="2" id="KW-0548">Nucleotidyltransferase</keyword>
<accession>A0ABW8AQD6</accession>
<dbReference type="SUPFAM" id="SSF53448">
    <property type="entry name" value="Nucleotide-diphospho-sugar transferases"/>
    <property type="match status" value="1"/>
</dbReference>
<dbReference type="InterPro" id="IPR005835">
    <property type="entry name" value="NTP_transferase_dom"/>
</dbReference>
<evidence type="ECO:0000313" key="4">
    <source>
        <dbReference type="EMBL" id="MFI7588203.1"/>
    </source>
</evidence>
<dbReference type="InterPro" id="IPR029044">
    <property type="entry name" value="Nucleotide-diphossugar_trans"/>
</dbReference>
<dbReference type="PANTHER" id="PTHR43584:SF8">
    <property type="entry name" value="N-ACETYLMURAMATE ALPHA-1-PHOSPHATE URIDYLYLTRANSFERASE"/>
    <property type="match status" value="1"/>
</dbReference>
<proteinExistence type="predicted"/>
<dbReference type="Pfam" id="PF00483">
    <property type="entry name" value="NTP_transferase"/>
    <property type="match status" value="1"/>
</dbReference>
<keyword evidence="1" id="KW-0808">Transferase</keyword>
<protein>
    <submittedName>
        <fullName evidence="4">Sugar phosphate nucleotidyltransferase</fullName>
    </submittedName>
</protein>
<dbReference type="EMBL" id="JBITLV010000004">
    <property type="protein sequence ID" value="MFI7588203.1"/>
    <property type="molecule type" value="Genomic_DNA"/>
</dbReference>
<evidence type="ECO:0000259" key="3">
    <source>
        <dbReference type="Pfam" id="PF00483"/>
    </source>
</evidence>
<keyword evidence="5" id="KW-1185">Reference proteome</keyword>
<dbReference type="Proteomes" id="UP001612915">
    <property type="component" value="Unassembled WGS sequence"/>
</dbReference>
<feature type="domain" description="Nucleotidyl transferase" evidence="3">
    <location>
        <begin position="6"/>
        <end position="107"/>
    </location>
</feature>
<evidence type="ECO:0000313" key="5">
    <source>
        <dbReference type="Proteomes" id="UP001612915"/>
    </source>
</evidence>
<dbReference type="Gene3D" id="3.90.550.10">
    <property type="entry name" value="Spore Coat Polysaccharide Biosynthesis Protein SpsA, Chain A"/>
    <property type="match status" value="1"/>
</dbReference>
<evidence type="ECO:0000256" key="2">
    <source>
        <dbReference type="ARBA" id="ARBA00022695"/>
    </source>
</evidence>
<dbReference type="InterPro" id="IPR050065">
    <property type="entry name" value="GlmU-like"/>
</dbReference>
<comment type="caution">
    <text evidence="4">The sequence shown here is derived from an EMBL/GenBank/DDBJ whole genome shotgun (WGS) entry which is preliminary data.</text>
</comment>
<organism evidence="4 5">
    <name type="scientific">Spongisporangium articulatum</name>
    <dbReference type="NCBI Taxonomy" id="3362603"/>
    <lineage>
        <taxon>Bacteria</taxon>
        <taxon>Bacillati</taxon>
        <taxon>Actinomycetota</taxon>
        <taxon>Actinomycetes</taxon>
        <taxon>Kineosporiales</taxon>
        <taxon>Kineosporiaceae</taxon>
        <taxon>Spongisporangium</taxon>
    </lineage>
</organism>
<dbReference type="RefSeq" id="WP_398281342.1">
    <property type="nucleotide sequence ID" value="NZ_JBITLV010000004.1"/>
</dbReference>
<gene>
    <name evidence="4" type="ORF">ACIB24_14130</name>
</gene>
<sequence>MTSLAGVVLAAGAGTRLRPLTDLRPKALCPVGGVPLVDLALARLPVSGPDDVAVNVHHHAAQLVAHLGGGVHVSVESPEALGTAGALGLLRPWLDGRDVLVTNADVYLPGGLPSGFVEGWDGERSRLLCVPAGSRRADFLTPAGAPVRYVGTCLLPGRSVGTLEAVPSGLYEVLWRDASVDLVALGADAVAIDCGTVTDYLAANLHASGGDSVIGAGATVLGSVQRSVVWDGAWVGPDEKLTDVVRAGTRDQPVTARGSD</sequence>
<dbReference type="PANTHER" id="PTHR43584">
    <property type="entry name" value="NUCLEOTIDYL TRANSFERASE"/>
    <property type="match status" value="1"/>
</dbReference>